<dbReference type="Pfam" id="PF18937">
    <property type="entry name" value="DUF5685"/>
    <property type="match status" value="1"/>
</dbReference>
<evidence type="ECO:0000256" key="1">
    <source>
        <dbReference type="SAM" id="MobiDB-lite"/>
    </source>
</evidence>
<sequence length="392" mass="40916">MFGIVRPCRHRLGERLKNEWMAHLCGLCLALRSDHGQFARVVTNYDGLLVSVLTEAQALAPEGGRLRRTAGPCPLRGMRTASVARGEGARLAAAVSLVLASAKVRDHVADGDGLLSRAPVALAARRVADRWGRAGARGGAVVGFDTAVLLDAVDRQSGIEALAEPGTPVLAVTEPTETATAAAFAHTAVLAGRPGNVEPLAEAGRLFGRLAHLLDAVEDREADAASGAWNPLTATGTSLAEARRLADDAVHGIRLALREVEFSDGRLAHRLLVHELPASVDRAFGTASCGHRPEAAGPYAPPGGPAGPGAPQPPEPPRRDRRGLLAGCAVWLGLACTCQLCCGTYEDPWTRERKEGFCSSYDCADCGCDGCCNCCDCCDSCGCDGCNCGCDC</sequence>
<reference evidence="2 3" key="1">
    <citation type="submission" date="2020-10" db="EMBL/GenBank/DDBJ databases">
        <title>Streptomyces chromofuscus complate genome analysis.</title>
        <authorList>
            <person name="Anwar N."/>
        </authorList>
    </citation>
    <scope>NUCLEOTIDE SEQUENCE [LARGE SCALE GENOMIC DNA]</scope>
    <source>
        <strain evidence="2 3">DSM 40273</strain>
    </source>
</reference>
<evidence type="ECO:0000313" key="3">
    <source>
        <dbReference type="Proteomes" id="UP000594008"/>
    </source>
</evidence>
<dbReference type="AlphaFoldDB" id="A0A7M2TCF7"/>
<dbReference type="Proteomes" id="UP000594008">
    <property type="component" value="Chromosome"/>
</dbReference>
<dbReference type="InterPro" id="IPR043740">
    <property type="entry name" value="DUF5685"/>
</dbReference>
<gene>
    <name evidence="2" type="ORF">IPT68_07900</name>
</gene>
<evidence type="ECO:0000313" key="2">
    <source>
        <dbReference type="EMBL" id="QOV45829.1"/>
    </source>
</evidence>
<feature type="compositionally biased region" description="Pro residues" evidence="1">
    <location>
        <begin position="299"/>
        <end position="315"/>
    </location>
</feature>
<keyword evidence="3" id="KW-1185">Reference proteome</keyword>
<organism evidence="2 3">
    <name type="scientific">Streptomyces chromofuscus</name>
    <dbReference type="NCBI Taxonomy" id="42881"/>
    <lineage>
        <taxon>Bacteria</taxon>
        <taxon>Bacillati</taxon>
        <taxon>Actinomycetota</taxon>
        <taxon>Actinomycetes</taxon>
        <taxon>Kitasatosporales</taxon>
        <taxon>Streptomycetaceae</taxon>
        <taxon>Streptomyces</taxon>
    </lineage>
</organism>
<dbReference type="KEGG" id="schf:IPT68_07900"/>
<feature type="region of interest" description="Disordered" evidence="1">
    <location>
        <begin position="298"/>
        <end position="317"/>
    </location>
</feature>
<proteinExistence type="predicted"/>
<accession>A0A7M2TCF7</accession>
<dbReference type="EMBL" id="CP063374">
    <property type="protein sequence ID" value="QOV45829.1"/>
    <property type="molecule type" value="Genomic_DNA"/>
</dbReference>
<dbReference type="RefSeq" id="WP_189699546.1">
    <property type="nucleotide sequence ID" value="NZ_BMTA01000013.1"/>
</dbReference>
<evidence type="ECO:0008006" key="4">
    <source>
        <dbReference type="Google" id="ProtNLM"/>
    </source>
</evidence>
<protein>
    <recommendedName>
        <fullName evidence="4">Regulatory protein</fullName>
    </recommendedName>
</protein>
<name>A0A7M2TCF7_STRCW</name>